<feature type="region of interest" description="Disordered" evidence="19">
    <location>
        <begin position="4723"/>
        <end position="4880"/>
    </location>
</feature>
<dbReference type="PROSITE" id="PS00232">
    <property type="entry name" value="CADHERIN_1"/>
    <property type="match status" value="20"/>
</dbReference>
<keyword evidence="6" id="KW-0677">Repeat</keyword>
<dbReference type="FunFam" id="2.10.25.10:FF:000066">
    <property type="entry name" value="FAT atypical cadherin 4"/>
    <property type="match status" value="1"/>
</dbReference>
<dbReference type="FunFam" id="2.60.40.60:FF:000029">
    <property type="entry name" value="Cadherin EGF LAG seven-pass G-type receptor 3"/>
    <property type="match status" value="1"/>
</dbReference>
<feature type="domain" description="Cadherin" evidence="23">
    <location>
        <begin position="1293"/>
        <end position="1397"/>
    </location>
</feature>
<accession>A0A3B3TGJ9</accession>
<feature type="domain" description="Cadherin" evidence="23">
    <location>
        <begin position="1819"/>
        <end position="1921"/>
    </location>
</feature>
<feature type="domain" description="Cadherin" evidence="23">
    <location>
        <begin position="454"/>
        <end position="558"/>
    </location>
</feature>
<dbReference type="Gene3D" id="2.60.120.200">
    <property type="match status" value="2"/>
</dbReference>
<feature type="domain" description="Cadherin" evidence="23">
    <location>
        <begin position="667"/>
        <end position="770"/>
    </location>
</feature>
<dbReference type="GO" id="GO:0005886">
    <property type="term" value="C:plasma membrane"/>
    <property type="evidence" value="ECO:0007669"/>
    <property type="project" value="InterPro"/>
</dbReference>
<feature type="domain" description="Cadherin" evidence="23">
    <location>
        <begin position="974"/>
        <end position="1077"/>
    </location>
</feature>
<feature type="domain" description="Cadherin" evidence="23">
    <location>
        <begin position="1718"/>
        <end position="1818"/>
    </location>
</feature>
<dbReference type="GO" id="GO:0007157">
    <property type="term" value="P:heterophilic cell-cell adhesion via plasma membrane cell adhesion molecules"/>
    <property type="evidence" value="ECO:0007669"/>
    <property type="project" value="UniProtKB-ARBA"/>
</dbReference>
<feature type="domain" description="Cadherin" evidence="23">
    <location>
        <begin position="2963"/>
        <end position="3068"/>
    </location>
</feature>
<feature type="domain" description="Cadherin" evidence="23">
    <location>
        <begin position="121"/>
        <end position="235"/>
    </location>
</feature>
<organism evidence="24 25">
    <name type="scientific">Paramormyrops kingsleyae</name>
    <dbReference type="NCBI Taxonomy" id="1676925"/>
    <lineage>
        <taxon>Eukaryota</taxon>
        <taxon>Metazoa</taxon>
        <taxon>Chordata</taxon>
        <taxon>Craniata</taxon>
        <taxon>Vertebrata</taxon>
        <taxon>Euteleostomi</taxon>
        <taxon>Actinopterygii</taxon>
        <taxon>Neopterygii</taxon>
        <taxon>Teleostei</taxon>
        <taxon>Osteoglossocephala</taxon>
        <taxon>Osteoglossomorpha</taxon>
        <taxon>Osteoglossiformes</taxon>
        <taxon>Mormyridae</taxon>
        <taxon>Paramormyrops</taxon>
    </lineage>
</organism>
<dbReference type="FunFam" id="2.60.40.60:FF:000116">
    <property type="entry name" value="Dachsous cadherin-related 2"/>
    <property type="match status" value="2"/>
</dbReference>
<feature type="domain" description="Cadherin" evidence="23">
    <location>
        <begin position="2342"/>
        <end position="2445"/>
    </location>
</feature>
<dbReference type="FunFam" id="2.60.40.60:FF:000143">
    <property type="entry name" value="FAT atypical cadherin 4"/>
    <property type="match status" value="1"/>
</dbReference>
<feature type="domain" description="Cadherin" evidence="23">
    <location>
        <begin position="28"/>
        <end position="120"/>
    </location>
</feature>
<dbReference type="CDD" id="cd00054">
    <property type="entry name" value="EGF_CA"/>
    <property type="match status" value="5"/>
</dbReference>
<feature type="domain" description="Cadherin" evidence="23">
    <location>
        <begin position="2028"/>
        <end position="2131"/>
    </location>
</feature>
<keyword evidence="3" id="KW-0597">Phosphoprotein</keyword>
<dbReference type="SMART" id="SM00181">
    <property type="entry name" value="EGF"/>
    <property type="match status" value="6"/>
</dbReference>
<feature type="domain" description="Cadherin" evidence="23">
    <location>
        <begin position="2446"/>
        <end position="2546"/>
    </location>
</feature>
<dbReference type="InterPro" id="IPR001881">
    <property type="entry name" value="EGF-like_Ca-bd_dom"/>
</dbReference>
<dbReference type="PROSITE" id="PS01187">
    <property type="entry name" value="EGF_CA"/>
    <property type="match status" value="1"/>
</dbReference>
<dbReference type="InterPro" id="IPR015919">
    <property type="entry name" value="Cadherin-like_sf"/>
</dbReference>
<keyword evidence="8" id="KW-0130">Cell adhesion</keyword>
<dbReference type="FunFam" id="2.60.40.60:FF:000135">
    <property type="entry name" value="cadherin-23 isoform X1"/>
    <property type="match status" value="1"/>
</dbReference>
<dbReference type="FunFam" id="2.60.40.60:FF:000010">
    <property type="entry name" value="Cadherin EGF LAG seven-pass G-type receptor 3"/>
    <property type="match status" value="3"/>
</dbReference>
<dbReference type="GO" id="GO:0003007">
    <property type="term" value="P:heart morphogenesis"/>
    <property type="evidence" value="ECO:0007669"/>
    <property type="project" value="UniProtKB-ARBA"/>
</dbReference>
<dbReference type="Pfam" id="PF25374">
    <property type="entry name" value="Cadherin_FAT4_N"/>
    <property type="match status" value="1"/>
</dbReference>
<dbReference type="CDD" id="cd00110">
    <property type="entry name" value="LamG"/>
    <property type="match status" value="2"/>
</dbReference>
<dbReference type="FunFam" id="2.60.40.60:FF:000275">
    <property type="entry name" value="Si:dkey-30k22.7"/>
    <property type="match status" value="1"/>
</dbReference>
<feature type="compositionally biased region" description="Polar residues" evidence="19">
    <location>
        <begin position="4730"/>
        <end position="4745"/>
    </location>
</feature>
<dbReference type="GO" id="GO:0005509">
    <property type="term" value="F:calcium ion binding"/>
    <property type="evidence" value="ECO:0007669"/>
    <property type="project" value="UniProtKB-UniRule"/>
</dbReference>
<dbReference type="Pfam" id="PF02210">
    <property type="entry name" value="Laminin_G_2"/>
    <property type="match status" value="2"/>
</dbReference>
<dbReference type="FunFam" id="2.60.120.200:FF:000030">
    <property type="entry name" value="FAT atypical cadherin 4"/>
    <property type="match status" value="1"/>
</dbReference>
<evidence type="ECO:0000256" key="1">
    <source>
        <dbReference type="ARBA" id="ARBA00004479"/>
    </source>
</evidence>
<dbReference type="GO" id="GO:0007163">
    <property type="term" value="P:establishment or maintenance of cell polarity"/>
    <property type="evidence" value="ECO:0007669"/>
    <property type="project" value="UniProtKB-ARBA"/>
</dbReference>
<dbReference type="FunFam" id="2.10.25.10:FF:000151">
    <property type="entry name" value="FAT atypical cadherin 4"/>
    <property type="match status" value="1"/>
</dbReference>
<dbReference type="GeneTree" id="ENSGT00940000155719"/>
<dbReference type="FunFam" id="2.60.40.60:FF:000024">
    <property type="entry name" value="FAT atypical cadherin 3"/>
    <property type="match status" value="3"/>
</dbReference>
<dbReference type="FunFam" id="2.60.40.60:FF:000115">
    <property type="entry name" value="FAT atypical cadherin 4"/>
    <property type="match status" value="1"/>
</dbReference>
<evidence type="ECO:0000256" key="18">
    <source>
        <dbReference type="PROSITE-ProRule" id="PRU00076"/>
    </source>
</evidence>
<dbReference type="SUPFAM" id="SSF49313">
    <property type="entry name" value="Cadherin-like"/>
    <property type="match status" value="34"/>
</dbReference>
<feature type="disulfide bond" evidence="18">
    <location>
        <begin position="4434"/>
        <end position="4443"/>
    </location>
</feature>
<dbReference type="InterPro" id="IPR000742">
    <property type="entry name" value="EGF"/>
</dbReference>
<evidence type="ECO:0000256" key="16">
    <source>
        <dbReference type="ARBA" id="ARBA00081404"/>
    </source>
</evidence>
<feature type="domain" description="Cadherin" evidence="23">
    <location>
        <begin position="3384"/>
        <end position="3489"/>
    </location>
</feature>
<feature type="domain" description="Cadherin" evidence="23">
    <location>
        <begin position="2547"/>
        <end position="2648"/>
    </location>
</feature>
<comment type="caution">
    <text evidence="18">Lacks conserved residue(s) required for the propagation of feature annotation.</text>
</comment>
<evidence type="ECO:0000259" key="22">
    <source>
        <dbReference type="PROSITE" id="PS50026"/>
    </source>
</evidence>
<name>A0A3B3TGJ9_9TELE</name>
<dbReference type="InterPro" id="IPR049883">
    <property type="entry name" value="NOTCH1_EGF-like"/>
</dbReference>
<dbReference type="FunFam" id="2.60.40.60:FF:000081">
    <property type="entry name" value="protocadherin Fat 4"/>
    <property type="match status" value="1"/>
</dbReference>
<feature type="domain" description="Cadherin" evidence="23">
    <location>
        <begin position="1078"/>
        <end position="1187"/>
    </location>
</feature>
<dbReference type="FunFam" id="2.60.40.60:FF:000144">
    <property type="entry name" value="FAT atypical cadherin 4"/>
    <property type="match status" value="1"/>
</dbReference>
<dbReference type="GO" id="GO:0120036">
    <property type="term" value="P:plasma membrane bounded cell projection organization"/>
    <property type="evidence" value="ECO:0007669"/>
    <property type="project" value="UniProtKB-ARBA"/>
</dbReference>
<dbReference type="InterPro" id="IPR000152">
    <property type="entry name" value="EGF-type_Asp/Asn_hydroxyl_site"/>
</dbReference>
<dbReference type="SUPFAM" id="SSF57196">
    <property type="entry name" value="EGF/Laminin"/>
    <property type="match status" value="3"/>
</dbReference>
<dbReference type="FunFam" id="2.60.40.60:FF:000118">
    <property type="entry name" value="protocadherin Fat 4"/>
    <property type="match status" value="1"/>
</dbReference>
<feature type="signal peptide" evidence="20">
    <location>
        <begin position="1"/>
        <end position="22"/>
    </location>
</feature>
<protein>
    <recommendedName>
        <fullName evidence="14">Protocadherin Fat 4</fullName>
    </recommendedName>
    <alternativeName>
        <fullName evidence="16">FAT tumor suppressor homolog 4</fullName>
    </alternativeName>
    <alternativeName>
        <fullName evidence="15">Fat-like cadherin protein FAT-J</fullName>
    </alternativeName>
</protein>
<reference evidence="24" key="2">
    <citation type="submission" date="2025-09" db="UniProtKB">
        <authorList>
            <consortium name="Ensembl"/>
        </authorList>
    </citation>
    <scope>IDENTIFICATION</scope>
</reference>
<feature type="disulfide bond" evidence="18">
    <location>
        <begin position="3943"/>
        <end position="3952"/>
    </location>
</feature>
<evidence type="ECO:0000256" key="5">
    <source>
        <dbReference type="ARBA" id="ARBA00022729"/>
    </source>
</evidence>
<evidence type="ECO:0000256" key="2">
    <source>
        <dbReference type="ARBA" id="ARBA00022536"/>
    </source>
</evidence>
<dbReference type="CDD" id="cd11304">
    <property type="entry name" value="Cadherin_repeat"/>
    <property type="match status" value="34"/>
</dbReference>
<evidence type="ECO:0000256" key="14">
    <source>
        <dbReference type="ARBA" id="ARBA00070347"/>
    </source>
</evidence>
<comment type="subunit">
    <text evidence="13">Heterophilic interaction with DCHS1; this interaction affects their respective protein levels. Interacts (via cytoplasmic domain) with MPDZ. Forms a complex with PALS1 and MPDZ.</text>
</comment>
<dbReference type="FunFam" id="2.60.40.60:FF:000154">
    <property type="entry name" value="FAT atypical cadherin 4"/>
    <property type="match status" value="1"/>
</dbReference>
<evidence type="ECO:0000256" key="11">
    <source>
        <dbReference type="ARBA" id="ARBA00023157"/>
    </source>
</evidence>
<evidence type="ECO:0000256" key="9">
    <source>
        <dbReference type="ARBA" id="ARBA00022989"/>
    </source>
</evidence>
<feature type="domain" description="Cadherin" evidence="23">
    <location>
        <begin position="1607"/>
        <end position="1717"/>
    </location>
</feature>
<feature type="disulfide bond" evidence="18">
    <location>
        <begin position="3905"/>
        <end position="3914"/>
    </location>
</feature>
<reference evidence="24" key="1">
    <citation type="submission" date="2025-08" db="UniProtKB">
        <authorList>
            <consortium name="Ensembl"/>
        </authorList>
    </citation>
    <scope>IDENTIFICATION</scope>
</reference>
<feature type="domain" description="Cadherin" evidence="23">
    <location>
        <begin position="1405"/>
        <end position="1506"/>
    </location>
</feature>
<dbReference type="GO" id="GO:0050793">
    <property type="term" value="P:regulation of developmental process"/>
    <property type="evidence" value="ECO:0007669"/>
    <property type="project" value="UniProtKB-ARBA"/>
</dbReference>
<feature type="domain" description="Cadherin" evidence="23">
    <location>
        <begin position="559"/>
        <end position="666"/>
    </location>
</feature>
<evidence type="ECO:0000313" key="25">
    <source>
        <dbReference type="Proteomes" id="UP000261540"/>
    </source>
</evidence>
<dbReference type="FunFam" id="2.60.40.60:FF:000037">
    <property type="entry name" value="FAT atypical cadherin 1"/>
    <property type="match status" value="1"/>
</dbReference>
<feature type="compositionally biased region" description="Basic and acidic residues" evidence="19">
    <location>
        <begin position="4784"/>
        <end position="4796"/>
    </location>
</feature>
<evidence type="ECO:0000313" key="24">
    <source>
        <dbReference type="Ensembl" id="ENSPKIP00000041869.1"/>
    </source>
</evidence>
<evidence type="ECO:0000256" key="3">
    <source>
        <dbReference type="ARBA" id="ARBA00022553"/>
    </source>
</evidence>
<keyword evidence="4" id="KW-0812">Transmembrane</keyword>
<keyword evidence="2 18" id="KW-0245">EGF-like domain</keyword>
<keyword evidence="5 20" id="KW-0732">Signal</keyword>
<evidence type="ECO:0000256" key="6">
    <source>
        <dbReference type="ARBA" id="ARBA00022737"/>
    </source>
</evidence>
<dbReference type="FunFam" id="2.60.40.60:FF:000020">
    <property type="entry name" value="Dachsous cadherin-related 1b"/>
    <property type="match status" value="6"/>
</dbReference>
<dbReference type="Pfam" id="PF12661">
    <property type="entry name" value="hEGF"/>
    <property type="match status" value="1"/>
</dbReference>
<dbReference type="FunFam" id="2.60.40.60:FF:000080">
    <property type="entry name" value="FAT atypical cadherin 1"/>
    <property type="match status" value="1"/>
</dbReference>
<dbReference type="Gene3D" id="2.60.40.60">
    <property type="entry name" value="Cadherins"/>
    <property type="match status" value="34"/>
</dbReference>
<dbReference type="FunFam" id="2.60.40.60:FF:000131">
    <property type="entry name" value="FAT atypical cadherin 4"/>
    <property type="match status" value="1"/>
</dbReference>
<dbReference type="OrthoDB" id="6252479at2759"/>
<feature type="domain" description="Cadherin" evidence="23">
    <location>
        <begin position="2132"/>
        <end position="2236"/>
    </location>
</feature>
<feature type="region of interest" description="Disordered" evidence="19">
    <location>
        <begin position="4663"/>
        <end position="4693"/>
    </location>
</feature>
<feature type="domain" description="Cadherin" evidence="23">
    <location>
        <begin position="2752"/>
        <end position="2851"/>
    </location>
</feature>
<dbReference type="SMART" id="SM00112">
    <property type="entry name" value="CA"/>
    <property type="match status" value="34"/>
</dbReference>
<dbReference type="FunFam" id="2.60.40.60:FF:000134">
    <property type="entry name" value="protocadherin Fat 4"/>
    <property type="match status" value="1"/>
</dbReference>
<dbReference type="FunFam" id="2.60.40.60:FF:000106">
    <property type="entry name" value="FAT atypical cadherin 4"/>
    <property type="match status" value="1"/>
</dbReference>
<dbReference type="InterPro" id="IPR001791">
    <property type="entry name" value="Laminin_G"/>
</dbReference>
<feature type="domain" description="Cadherin" evidence="23">
    <location>
        <begin position="2649"/>
        <end position="2752"/>
    </location>
</feature>
<dbReference type="InterPro" id="IPR013032">
    <property type="entry name" value="EGF-like_CS"/>
</dbReference>
<feature type="disulfide bond" evidence="18">
    <location>
        <begin position="4167"/>
        <end position="4176"/>
    </location>
</feature>
<dbReference type="SUPFAM" id="SSF49899">
    <property type="entry name" value="Concanavalin A-like lectins/glucanases"/>
    <property type="match status" value="2"/>
</dbReference>
<dbReference type="Gene3D" id="2.10.25.10">
    <property type="entry name" value="Laminin"/>
    <property type="match status" value="6"/>
</dbReference>
<dbReference type="PANTHER" id="PTHR24026">
    <property type="entry name" value="FAT ATYPICAL CADHERIN-RELATED"/>
    <property type="match status" value="1"/>
</dbReference>
<dbReference type="FunFam" id="2.60.40.60:FF:000108">
    <property type="entry name" value="FAT atypical cadherin 4"/>
    <property type="match status" value="1"/>
</dbReference>
<evidence type="ECO:0000259" key="21">
    <source>
        <dbReference type="PROSITE" id="PS50025"/>
    </source>
</evidence>
<dbReference type="FunFam" id="2.10.25.10:FF:000168">
    <property type="entry name" value="FAT atypical cadherin 4"/>
    <property type="match status" value="1"/>
</dbReference>
<feature type="domain" description="Cadherin" evidence="23">
    <location>
        <begin position="1521"/>
        <end position="1606"/>
    </location>
</feature>
<dbReference type="STRING" id="1676925.ENSPKIP00000041869"/>
<evidence type="ECO:0000256" key="12">
    <source>
        <dbReference type="ARBA" id="ARBA00023180"/>
    </source>
</evidence>
<evidence type="ECO:0000256" key="17">
    <source>
        <dbReference type="PROSITE-ProRule" id="PRU00043"/>
    </source>
</evidence>
<dbReference type="FunFam" id="2.60.40.60:FF:000039">
    <property type="entry name" value="FAT atypical cadherin 3"/>
    <property type="match status" value="1"/>
</dbReference>
<dbReference type="GO" id="GO:0001736">
    <property type="term" value="P:establishment of planar polarity"/>
    <property type="evidence" value="ECO:0007669"/>
    <property type="project" value="UniProtKB-ARBA"/>
</dbReference>
<keyword evidence="25" id="KW-1185">Reference proteome</keyword>
<feature type="domain" description="Cadherin" evidence="23">
    <location>
        <begin position="343"/>
        <end position="453"/>
    </location>
</feature>
<dbReference type="InterPro" id="IPR002126">
    <property type="entry name" value="Cadherin-like_dom"/>
</dbReference>
<proteinExistence type="predicted"/>
<feature type="domain" description="Cadherin" evidence="23">
    <location>
        <begin position="3069"/>
        <end position="3173"/>
    </location>
</feature>
<feature type="domain" description="Cadherin" evidence="23">
    <location>
        <begin position="871"/>
        <end position="973"/>
    </location>
</feature>
<dbReference type="PROSITE" id="PS00022">
    <property type="entry name" value="EGF_1"/>
    <property type="match status" value="8"/>
</dbReference>
<feature type="domain" description="Cadherin" evidence="23">
    <location>
        <begin position="236"/>
        <end position="337"/>
    </location>
</feature>
<feature type="chain" id="PRO_5017294605" description="Protocadherin Fat 4" evidence="20">
    <location>
        <begin position="23"/>
        <end position="4954"/>
    </location>
</feature>
<feature type="domain" description="Cadherin" evidence="23">
    <location>
        <begin position="2852"/>
        <end position="2962"/>
    </location>
</feature>
<feature type="domain" description="EGF-like" evidence="22">
    <location>
        <begin position="3917"/>
        <end position="3953"/>
    </location>
</feature>
<feature type="domain" description="Cadherin" evidence="23">
    <location>
        <begin position="3488"/>
        <end position="3599"/>
    </location>
</feature>
<feature type="domain" description="Laminin G" evidence="21">
    <location>
        <begin position="4195"/>
        <end position="4379"/>
    </location>
</feature>
<dbReference type="PROSITE" id="PS50268">
    <property type="entry name" value="CADHERIN_2"/>
    <property type="match status" value="34"/>
</dbReference>
<evidence type="ECO:0000256" key="20">
    <source>
        <dbReference type="SAM" id="SignalP"/>
    </source>
</evidence>
<feature type="domain" description="EGF-like" evidence="22">
    <location>
        <begin position="3879"/>
        <end position="3915"/>
    </location>
</feature>
<evidence type="ECO:0000256" key="19">
    <source>
        <dbReference type="SAM" id="MobiDB-lite"/>
    </source>
</evidence>
<dbReference type="FunFam" id="2.60.40.60:FF:000110">
    <property type="entry name" value="FAT atypical cadherin 4"/>
    <property type="match status" value="1"/>
</dbReference>
<dbReference type="InterPro" id="IPR013320">
    <property type="entry name" value="ConA-like_dom_sf"/>
</dbReference>
<feature type="region of interest" description="Disordered" evidence="19">
    <location>
        <begin position="4514"/>
        <end position="4568"/>
    </location>
</feature>
<evidence type="ECO:0000259" key="23">
    <source>
        <dbReference type="PROSITE" id="PS50268"/>
    </source>
</evidence>
<feature type="domain" description="Cadherin" evidence="23">
    <location>
        <begin position="3278"/>
        <end position="3383"/>
    </location>
</feature>
<evidence type="ECO:0000256" key="4">
    <source>
        <dbReference type="ARBA" id="ARBA00022692"/>
    </source>
</evidence>
<comment type="subcellular location">
    <subcellularLocation>
        <location evidence="1">Membrane</location>
        <topology evidence="1">Single-pass type I membrane protein</topology>
    </subcellularLocation>
</comment>
<dbReference type="GO" id="GO:0051239">
    <property type="term" value="P:regulation of multicellular organismal process"/>
    <property type="evidence" value="ECO:0007669"/>
    <property type="project" value="UniProtKB-ARBA"/>
</dbReference>
<dbReference type="PROSITE" id="PS00010">
    <property type="entry name" value="ASX_HYDROXYL"/>
    <property type="match status" value="2"/>
</dbReference>
<keyword evidence="10" id="KW-0472">Membrane</keyword>
<dbReference type="PROSITE" id="PS50026">
    <property type="entry name" value="EGF_3"/>
    <property type="match status" value="5"/>
</dbReference>
<dbReference type="GO" id="GO:0030182">
    <property type="term" value="P:neuron differentiation"/>
    <property type="evidence" value="ECO:0007669"/>
    <property type="project" value="UniProtKB-ARBA"/>
</dbReference>
<feature type="domain" description="Cadherin" evidence="23">
    <location>
        <begin position="3174"/>
        <end position="3277"/>
    </location>
</feature>
<dbReference type="FunFam" id="2.10.25.10:FF:000293">
    <property type="entry name" value="FAT atypical cadherin 4"/>
    <property type="match status" value="1"/>
</dbReference>
<feature type="domain" description="Cadherin" evidence="23">
    <location>
        <begin position="771"/>
        <end position="870"/>
    </location>
</feature>
<evidence type="ECO:0000256" key="7">
    <source>
        <dbReference type="ARBA" id="ARBA00022837"/>
    </source>
</evidence>
<dbReference type="PROSITE" id="PS50025">
    <property type="entry name" value="LAM_G_DOMAIN"/>
    <property type="match status" value="2"/>
</dbReference>
<evidence type="ECO:0000256" key="15">
    <source>
        <dbReference type="ARBA" id="ARBA00076313"/>
    </source>
</evidence>
<feature type="domain" description="Laminin G" evidence="21">
    <location>
        <begin position="3954"/>
        <end position="4138"/>
    </location>
</feature>
<feature type="domain" description="EGF-like" evidence="22">
    <location>
        <begin position="3841"/>
        <end position="3877"/>
    </location>
</feature>
<feature type="domain" description="Cadherin" evidence="23">
    <location>
        <begin position="2237"/>
        <end position="2341"/>
    </location>
</feature>
<dbReference type="Pfam" id="PF00028">
    <property type="entry name" value="Cadherin"/>
    <property type="match status" value="33"/>
</dbReference>
<dbReference type="SMART" id="SM00282">
    <property type="entry name" value="LamG"/>
    <property type="match status" value="2"/>
</dbReference>
<keyword evidence="7 17" id="KW-0106">Calcium</keyword>
<feature type="disulfide bond" evidence="18">
    <location>
        <begin position="3867"/>
        <end position="3876"/>
    </location>
</feature>
<dbReference type="InterPro" id="IPR020894">
    <property type="entry name" value="Cadherin_CS"/>
</dbReference>
<feature type="domain" description="EGF-like" evidence="22">
    <location>
        <begin position="4141"/>
        <end position="4177"/>
    </location>
</feature>
<dbReference type="SMART" id="SM00179">
    <property type="entry name" value="EGF_CA"/>
    <property type="match status" value="5"/>
</dbReference>
<keyword evidence="12" id="KW-0325">Glycoprotein</keyword>
<dbReference type="Proteomes" id="UP000261540">
    <property type="component" value="Unplaced"/>
</dbReference>
<dbReference type="InterPro" id="IPR018097">
    <property type="entry name" value="EGF_Ca-bd_CS"/>
</dbReference>
<evidence type="ECO:0000256" key="13">
    <source>
        <dbReference type="ARBA" id="ARBA00062851"/>
    </source>
</evidence>
<sequence length="4954" mass="539675">MAISGRLLRGLYLMLLMQWTLWKNCTSRHVRQEFQVLEEQPLGSYVGAIDRKPGFTYRFGENHRMFAINDTTGAIYTTSVIDREALQSDVINVVVLSSQPTYPTEVRIVVLDINDNAPVFPDASIVVFFKEDSRSGRQVILDTATDSDIGSNGVDHTSYRIASGNEQEKFRLDITVNPSGEGAFLHLVSTGGLDRELTPCYQLLIEVEDRGDPKRFGYLQVNVTIQDTNDNPPIFNQDHYQNSVFEDTAVGFSVLQVTAEDLDEGANADIRYFLEEGTPFAIDPKTGIITIKEALDYESRRQYSLTIHAFDSGVPRLSGRCEANITLLDVNDNDPMVKFRYYPPSSKFASVDENAVIGTVVALLTVSDLDSDSANGNMSVSILAGNEQGHFDVYSSPIPKLSLIKVASVLDRERISSYNFTVSVSDNGKPIARSSIASLVIYINDTNDHPPVFQQAVYRVNISEDVPRRSFIEGVSATDGDSGQNANLCYSLVSGNSLGWFAISENSGLVTTAALLDRETASQVVLNISARDHGMQPKVSYATLVVNIADVNDQIPMFTQENYHVFLLENSPADSELLVLLATDSDLGYNGTIRFSFDSATPPNLQDLFSLDAASGRLSTARVLDREQQASYELCIQATDMGVPSLASIAKVNITLKDVNDNRPTFYPVRYFVNIKENEPPGTHVTTVKATDLDLGRNGTVKFTITLGDLVRFHIDSKTGRITTQQSLSREDGTTYELTVSAADGGGLHSLPEATVIISVVDDQDNLPSFIHSAYSFVIFENIPVSSIVGTVSASSLDSINNVTYQITDGDPKGIFLINHITGQITTNRVIDREEQPFHQLQVIARGGEVTGQALVNITVKDLNDNAPHFLHTSANVSVMESWAAGHPIFQAKAVDPDEGPNGRVVYSLKKNHKGLFQIQEQDGLITLRGPPTVATSSFQVEVLASDLGVPQRASSLIVMVNVHDINDNSPMFEQLSYEVTILESEPVNSRFFCVKATDKDSGLNGEVTYEITGGNTGGVFGIFPDGELFVRAELDREVRNQYQLLVVATDRATRPLSGSVNVTVVLEDVNDNRPLFNSTSYVFYFEEEQQRGSVVGQVFADDKDYGLNSEIRFSLETPQPSFELNTITGVLTSTARLDRESLVRQQGAAKFSFSITSSDQGFPRALVDQAKVQVFIQDVNDNPPIFTKDVYQVSVSELAQSMTQLVRVSASDIDEGRNGLIHYHIEGGTEGLTFSIDGSSGQVTLVDRLDYETTSSYSLKIIAVDSGMVPLSSSCLLNIFVLDENDNLPVFPKSTLTTDVNENMRIGELVASVTATDSDSGDNAELSYSITASNNRGTFSISAKTGSIFLAKKLDFETQMLYKFNVTAQDNGRPPRYSSIPVIINVIDCNDNSPSFMSGDIFKSISENLPLATSIMTVTAHDIDSDVNGQLEYSIVQQTPRGNHFKIDPVTGVIYTNKEIDREFSNLFELIVKATDQAIPTDLRHFALKNLTVWVTDQNDNAPVFVSQSALVAESTMFVGSVLTKVVALDPDEGMNGEVEYELVSGDLDTFIVDRYTGDIRVVSPLLPSRLVYNLTMLATDRGADRKASQTDMTVILRGGDGPVFSQPRYVAALREDQPPGTSVISVDASSPRGVGSQVQFYIVSVQSGAQPVGRLFTVGRFTGIIETAAELDRERGPDIYLVDVYAVEAGASLPRTQRAEVEITLQDINDNPPVFPSDTLDVTVEENISSGANIVQLKATDADEGPNALVTYAIISGANDSFRVNPESGELIATKRLDREKRSKYSLLVRADDGKQSSDMTVNIAVSDVNDHTPRFSRAVWSFDIPEDTAPGSIVAAVLASDGDSEANGEVTYSLDEDEEDSAFFLNSVTGVFNVSRPLDHEAQQFYVLTARAEDGGRQASSVRVYFNILDVNDNPPVFGSGGYSVSVAEDVPVGCSVVSLMASDADEGENAKLQYSITSGDPRASFHIDETGVLKTRRSLDRETQSFYNLEVRVHDLAEPPMTRFTSTAQVSIILLDVNDCTPSFTSQKTVYVKENTPVDTVVFTAQATDCDSGRNSYVEYSLGHTFRNKFSVGGNDGHIRLIGELDREERSNYVVSIVARDKGEPPRSSEMDVTIVVLDVNDNTPIFSQAVYNIEIEESILLGTDVLQVSATDADEGTNGQILFSLVDGDSGSDFRIDSITGTITVARALDRETRPSYSLVVKATDRGSSPRMDRATVNIMLLDVNDCAPWFELSPYTIRVQENLQHPPKNVLQVMAHDDDQGENGQVSYMLSDGNGAGVFSLTADGHLSATRSLDRETQEMYTLIITASDSGSPPLSGSGTVTVLVSDVNDNGPQFSSLSFHTSVAEDAPTGADVLLVAASDSDAGLNAAISYSLSGGHGQFSINPTTGQIITSALLDREVQSYYMLVVLASDGGLPRPASGSATVRVEVGDVNDNPPRFHYHPYVTHVPTPTPAGSLVFAVTVTDDDAGSNSQLFYSLTGGHSEKFHIDQARGTITANEKLITSKEVTLTVSVKDRGDNPKFDTTTVTVRFASGGEFPVIKPGQSAFTFPESQATGTLVTKVTGFSKRGGDLTYYVASGNLDSAFYLDQQTGELSIKNALDFEKIQNYVLWIEARDQGFPPYSSYKKVDITVLDVNDNYPVFEQKPFQAQLLENLSPQRVVVVSAVDHDSGPNGQIDYTIISGNNENCFVIDQSTGEIRTTRPLDREKTARFVLSVKATDQGTPPKSSTVDVIITVLDVNDNSPRFSKIFSATVPESAPIGYTVTRVTTSDEDAGANAVSHYSISSTSLPFAINSETGDISIRRPLDREVTDRYIVKVSAHDSGWTVNTDVTIFVTDVNDNTPKFSKPSYYLEYPELAPVGSVVILVNATDPDEGFNGQVFYFIRSPTEFFQINTSSGEILIKQPLRYKNSTVPGNLNMNRHDFIVTASDRGAKPLLTETTVTVNIVKRNDNPPQFEYSSYYTPVTKSAKVGTDLIQVRASDDNNFSPISTMEYSISGGNSSSKFHLDSLSGWITVSSSVASDVSKGFHIEITATDNGNPPLSCKATVRVQVTEENLSTPEFSQNHVTATVPESFSIGTTIRTLLARDGDSAVNGRVTYGIISGNEEDYFSLNSTTGALSLSQPLDYEKKKSHTLRISATDGGWIARTGYAMVTIHVTDVNDNPPAFDSEEYFPTVQENVPSGTVVMRLNATDKDSGANALVAYVIQSSDSDLFIIDPNTGIITTQGFLDYEVKQVYHLTVKAFNIPDEDRCSFANVNVQLKGVNEYIPRFVSKLYYFEVSEAAPKGTVVGEVFASDRDLGKDGEVHYLIFGKSRKKGFGIHKTTGQIYIMGHLDREKEEKVSLTVLAKNAGCIRGADIDEVLVNITILDANDAPVFSSEVYSVKVAEALSIGTIVISVSATDSDSIPSWNAFSYSLANDNDKIDFSINPQNGQVSVAAELDRESVPVYNVTLLAVDSGSPPATGRATLIVTLEDVNDNGPTIVTTSGEVLENQHPGTPVMTLQSTDPDLPPNQGPYTYSLVAAGSWASYFDLSPSGLLSTRREIDREQVSDFFLPIVIRDSGIPQMSSTGTVHIRVADQNDNPSKSRTVAIFVHYFGTMFPEGSLGSVKPQDPDVDDVFRCFLMPGGASIFTISADSCDLSSSARSTDETFDLVVNSSDGVHRSVNNQLQVIFMGFSNATVDNSILIRLRVPTVKTFLTNSYLAFMQVANSQLAGLGSNVQVYGAFERDSQTYVMVAVKRGYKQYVRPSGVATFFQSIKDVLHRKSGVEIDQVDYDPCTCNPCQNGGSCRRRLAVGPEMKVEETMPIILVSNQPLQPYACSCLPGYAGMLCDADIDECRPAPCHNGGTCHNLVGGFSCTCLEGFTGMACERDINECLSKPCQNGALCQNYPGSFKCHCKSGFTGTSCESAINYCECNPCFNGGSCQSNVDGYRCHCPFGVFGKNCELSSYGFEELSYMEFPALDPNNNYIYMKFSTIQSHALLLYNHDNQTGEEAEFLALEVFEGRMRFSFNLGSGTFKLMTMKKVSDGQFHTVIARRAGMSASLTVDQCTEDQEPGFCTVSSMALHRDWVLDVRPNRLSVGGMRSTEPLLRRPGQVAAHDFVGCVMELAVNGNPLEPGQALETHGITDRCARMEGACANQPCHHSGTCVDRWSWQQCHCGEGFTGKYCERFMSADTALSLNGYGRLDYSLKPGRRRDILLAETLRSLVKDPAPGPANPSSLEIRFRSRSMTGTLLHVQESSNYTTVKLKNGHLLYISDAGVGGKVERTLTEKAVSDGQWHTLLLLKHQLATSLRVDNSPPKEILHLTQDFGGVNVLTLSLGGVPSESIQKDGSGFDGCIAYVKYNGQILPYSGDHDVVTISRTHPSVQAGCRGPDVCASNPCQASLLCVNHWYSHRCTPPGDCALSPCQNGGSCEPQDPYGFTCTCTEFFTGRTCQIPLACLGIECPQGTHCEMAPGGGFVCSPSPAEGGLLPAWAIPAITGGCASALALLVLGLILCNCLRSRRTSEPKGTKAPEEEEEKKKKGSENVGYNDPDSTQSYGDDMAVRKQPEGNPKPDIIERDNPYLIYDEANLSHGSGPVPGARPEAEMEHYDIDNASSIAASDADIIQHYKQFRSHAPKFSIQRHSPLGLARQSPMPLGAGSYGYQTSYGQTLRSTPLSHATSPTTAPLSRHSPAAFTKPSTLYRHSPAREFTLARRESSPLDPHSEAFQYAARLGRRSKSPQTMAAQGSRPSSRMRQPIEQLPLETGPPVGLTIDEVERLNTPRPRNPSICSADHGRSSSEDDCRKPLARGRNPADGIPAHESSSESESHDSFTCSEMEYEREKPSYGSRVPKLSQVNESDGDDEDYGGRLRQRRYSNRRPEGVGGGPQVPVTEHHTLPYKTGQQAGAFNWDSLLNWGPGFSHYADVFKDLALLPENTAGKDIEMQTTDGATFIQSNAEVERYL</sequence>
<feature type="compositionally biased region" description="Polar residues" evidence="19">
    <location>
        <begin position="4663"/>
        <end position="4677"/>
    </location>
</feature>
<dbReference type="FunFam" id="2.60.40.60:FF:000101">
    <property type="entry name" value="FAT atypical cadherin 4"/>
    <property type="match status" value="1"/>
</dbReference>
<dbReference type="GO" id="GO:0007156">
    <property type="term" value="P:homophilic cell adhesion via plasma membrane adhesion molecules"/>
    <property type="evidence" value="ECO:0007669"/>
    <property type="project" value="InterPro"/>
</dbReference>
<dbReference type="GO" id="GO:0007423">
    <property type="term" value="P:sensory organ development"/>
    <property type="evidence" value="ECO:0007669"/>
    <property type="project" value="UniProtKB-ARBA"/>
</dbReference>
<dbReference type="Ensembl" id="ENSPKIT00000022911.1">
    <property type="protein sequence ID" value="ENSPKIP00000041869.1"/>
    <property type="gene ID" value="ENSPKIG00000018236.1"/>
</dbReference>
<feature type="compositionally biased region" description="Basic and acidic residues" evidence="19">
    <location>
        <begin position="4514"/>
        <end position="4534"/>
    </location>
</feature>
<dbReference type="PROSITE" id="PS01186">
    <property type="entry name" value="EGF_2"/>
    <property type="match status" value="4"/>
</dbReference>
<dbReference type="PANTHER" id="PTHR24026:SF51">
    <property type="entry name" value="PROTOCADHERIN-LIKE WING POLARITY PROTEIN STAN"/>
    <property type="match status" value="1"/>
</dbReference>
<feature type="domain" description="EGF-like" evidence="22">
    <location>
        <begin position="4407"/>
        <end position="4444"/>
    </location>
</feature>
<dbReference type="PRINTS" id="PR00205">
    <property type="entry name" value="CADHERIN"/>
</dbReference>
<evidence type="ECO:0000256" key="10">
    <source>
        <dbReference type="ARBA" id="ARBA00023136"/>
    </source>
</evidence>
<feature type="domain" description="Cadherin" evidence="23">
    <location>
        <begin position="1188"/>
        <end position="1292"/>
    </location>
</feature>
<dbReference type="Pfam" id="PF07645">
    <property type="entry name" value="EGF_CA"/>
    <property type="match status" value="2"/>
</dbReference>
<feature type="domain" description="Cadherin" evidence="23">
    <location>
        <begin position="1922"/>
        <end position="2028"/>
    </location>
</feature>
<keyword evidence="9" id="KW-1133">Transmembrane helix</keyword>
<keyword evidence="11 18" id="KW-1015">Disulfide bond</keyword>
<evidence type="ECO:0000256" key="8">
    <source>
        <dbReference type="ARBA" id="ARBA00022889"/>
    </source>
</evidence>